<evidence type="ECO:0000256" key="1">
    <source>
        <dbReference type="SAM" id="Phobius"/>
    </source>
</evidence>
<comment type="caution">
    <text evidence="2">The sequence shown here is derived from an EMBL/GenBank/DDBJ whole genome shotgun (WGS) entry which is preliminary data.</text>
</comment>
<dbReference type="EMBL" id="JABSNO010000009">
    <property type="protein sequence ID" value="NRS92512.1"/>
    <property type="molecule type" value="Genomic_DNA"/>
</dbReference>
<evidence type="ECO:0000313" key="2">
    <source>
        <dbReference type="EMBL" id="NRS92512.1"/>
    </source>
</evidence>
<gene>
    <name evidence="2" type="ORF">HNQ03_001587</name>
</gene>
<feature type="transmembrane region" description="Helical" evidence="1">
    <location>
        <begin position="109"/>
        <end position="129"/>
    </location>
</feature>
<proteinExistence type="predicted"/>
<organism evidence="2 3">
    <name type="scientific">Frigoriflavimonas asaccharolytica</name>
    <dbReference type="NCBI Taxonomy" id="2735899"/>
    <lineage>
        <taxon>Bacteria</taxon>
        <taxon>Pseudomonadati</taxon>
        <taxon>Bacteroidota</taxon>
        <taxon>Flavobacteriia</taxon>
        <taxon>Flavobacteriales</taxon>
        <taxon>Weeksellaceae</taxon>
        <taxon>Frigoriflavimonas</taxon>
    </lineage>
</organism>
<sequence length="204" mass="22985">MDKNYQEDLNHIRNMMEKSSRFISLSGLSGVFAGIIALLGAISVYFVFEREGINYFDGNRNVFTSDLVLELAIIGTVILIAAISVGYIFTARESKKKNQKIWDSLTKRLLFSFAVPLVTGGLFCLILLYHHLFVLVAPSTLIFYGLGLVNAEKYTLSDVKYLGFMQIFLGLLSFLFLGWGLVFWAIGFGVLHIVYGLVMHNKYK</sequence>
<reference evidence="2" key="1">
    <citation type="submission" date="2020-05" db="EMBL/GenBank/DDBJ databases">
        <title>Genomic Encyclopedia of Type Strains, Phase IV (KMG-V): Genome sequencing to study the core and pangenomes of soil and plant-associated prokaryotes.</title>
        <authorList>
            <person name="Whitman W."/>
        </authorList>
    </citation>
    <scope>NUCLEOTIDE SEQUENCE</scope>
    <source>
        <strain evidence="2">16F</strain>
    </source>
</reference>
<protein>
    <submittedName>
        <fullName evidence="2">Putative lysophospholipase L1 biosynthesis ABC-type transport system permease subunit</fullName>
    </submittedName>
</protein>
<feature type="transmembrane region" description="Helical" evidence="1">
    <location>
        <begin position="22"/>
        <end position="48"/>
    </location>
</feature>
<dbReference type="RefSeq" id="WP_173779114.1">
    <property type="nucleotide sequence ID" value="NZ_JABSNO010000009.1"/>
</dbReference>
<dbReference type="AlphaFoldDB" id="A0A8J8GBA2"/>
<keyword evidence="1" id="KW-1133">Transmembrane helix</keyword>
<accession>A0A8J8GBA2</accession>
<feature type="transmembrane region" description="Helical" evidence="1">
    <location>
        <begin position="168"/>
        <end position="195"/>
    </location>
</feature>
<dbReference type="Proteomes" id="UP000610746">
    <property type="component" value="Unassembled WGS sequence"/>
</dbReference>
<keyword evidence="3" id="KW-1185">Reference proteome</keyword>
<keyword evidence="1" id="KW-0812">Transmembrane</keyword>
<feature type="transmembrane region" description="Helical" evidence="1">
    <location>
        <begin position="68"/>
        <end position="89"/>
    </location>
</feature>
<name>A0A8J8GBA2_9FLAO</name>
<keyword evidence="1" id="KW-0472">Membrane</keyword>
<feature type="transmembrane region" description="Helical" evidence="1">
    <location>
        <begin position="135"/>
        <end position="156"/>
    </location>
</feature>
<evidence type="ECO:0000313" key="3">
    <source>
        <dbReference type="Proteomes" id="UP000610746"/>
    </source>
</evidence>